<evidence type="ECO:0000256" key="1">
    <source>
        <dbReference type="SAM" id="MobiDB-lite"/>
    </source>
</evidence>
<sequence length="257" mass="28463">MNIPIRLLVPAVAAAALLTAACGSSEEPPAERVFLGPPWTGDERYTYDLLASGREPYGTCVLETDVEFAPGVTKLSRLCSDEPGPHRDDGTAEVDGQTLEPLRSNRVQTDAEKNRRISFTSTYEYPIVKFQADENGKLRQTERDLPQPTASNPDPAYYDDETMLWLVRGIELRTGYQGTYRNVSAATGAVFDVKLRVEGEEEVTVPAGTFRTWKIRISTSTITQFAWVEVEAPHRVIKARVHGLQDVDYVLTGSGQP</sequence>
<evidence type="ECO:0000313" key="3">
    <source>
        <dbReference type="EMBL" id="WBL35783.1"/>
    </source>
</evidence>
<proteinExistence type="predicted"/>
<dbReference type="InterPro" id="IPR021457">
    <property type="entry name" value="DUF3108"/>
</dbReference>
<gene>
    <name evidence="3" type="ORF">O0235_13575</name>
</gene>
<dbReference type="EMBL" id="CP115149">
    <property type="protein sequence ID" value="WBL35783.1"/>
    <property type="molecule type" value="Genomic_DNA"/>
</dbReference>
<keyword evidence="4" id="KW-1185">Reference proteome</keyword>
<dbReference type="Gene3D" id="2.40.360.20">
    <property type="match status" value="1"/>
</dbReference>
<keyword evidence="2" id="KW-0732">Signal</keyword>
<feature type="chain" id="PRO_5046722725" evidence="2">
    <location>
        <begin position="21"/>
        <end position="257"/>
    </location>
</feature>
<reference evidence="3 4" key="1">
    <citation type="journal article" date="2023" name="ISME J.">
        <title>Thermophilic Dehalococcoidia with unusual traits shed light on an unexpected past.</title>
        <authorList>
            <person name="Palmer M."/>
            <person name="Covington J.K."/>
            <person name="Zhou E.M."/>
            <person name="Thomas S.C."/>
            <person name="Habib N."/>
            <person name="Seymour C.O."/>
            <person name="Lai D."/>
            <person name="Johnston J."/>
            <person name="Hashimi A."/>
            <person name="Jiao J.Y."/>
            <person name="Muok A.R."/>
            <person name="Liu L."/>
            <person name="Xian W.D."/>
            <person name="Zhi X.Y."/>
            <person name="Li M.M."/>
            <person name="Silva L.P."/>
            <person name="Bowen B.P."/>
            <person name="Louie K."/>
            <person name="Briegel A."/>
            <person name="Pett-Ridge J."/>
            <person name="Weber P.K."/>
            <person name="Tocheva E.I."/>
            <person name="Woyke T."/>
            <person name="Northen T.R."/>
            <person name="Mayali X."/>
            <person name="Li W.J."/>
            <person name="Hedlund B.P."/>
        </authorList>
    </citation>
    <scope>NUCLEOTIDE SEQUENCE [LARGE SCALE GENOMIC DNA]</scope>
    <source>
        <strain evidence="3 4">YIM 72310</strain>
    </source>
</reference>
<evidence type="ECO:0000256" key="2">
    <source>
        <dbReference type="SAM" id="SignalP"/>
    </source>
</evidence>
<dbReference type="RefSeq" id="WP_270056308.1">
    <property type="nucleotide sequence ID" value="NZ_CP115149.1"/>
</dbReference>
<feature type="signal peptide" evidence="2">
    <location>
        <begin position="1"/>
        <end position="20"/>
    </location>
</feature>
<protein>
    <submittedName>
        <fullName evidence="3">DUF3108 domain-containing protein</fullName>
    </submittedName>
</protein>
<accession>A0ABY7M5I5</accession>
<dbReference type="Proteomes" id="UP001212803">
    <property type="component" value="Chromosome"/>
</dbReference>
<name>A0ABY7M5I5_9CHLR</name>
<organism evidence="3 4">
    <name type="scientific">Tepidiforma flava</name>
    <dbReference type="NCBI Taxonomy" id="3004094"/>
    <lineage>
        <taxon>Bacteria</taxon>
        <taxon>Bacillati</taxon>
        <taxon>Chloroflexota</taxon>
        <taxon>Tepidiformia</taxon>
        <taxon>Tepidiformales</taxon>
        <taxon>Tepidiformaceae</taxon>
        <taxon>Tepidiforma</taxon>
    </lineage>
</organism>
<evidence type="ECO:0000313" key="4">
    <source>
        <dbReference type="Proteomes" id="UP001212803"/>
    </source>
</evidence>
<dbReference type="Pfam" id="PF11306">
    <property type="entry name" value="DUF3108"/>
    <property type="match status" value="1"/>
</dbReference>
<feature type="region of interest" description="Disordered" evidence="1">
    <location>
        <begin position="136"/>
        <end position="156"/>
    </location>
</feature>
<feature type="compositionally biased region" description="Basic and acidic residues" evidence="1">
    <location>
        <begin position="136"/>
        <end position="145"/>
    </location>
</feature>
<dbReference type="PROSITE" id="PS51257">
    <property type="entry name" value="PROKAR_LIPOPROTEIN"/>
    <property type="match status" value="1"/>
</dbReference>